<sequence>MTALGSYNDFHNNFYHVNSYVVQNSQLFFVCGMNSGTSLFAGFAIFSVLGFMAHEMGISDVGKVAEKGPGLAFIAYPKGVSTMPIAPLWAVLFFIMILLLGLGSQFVAVEGFITAVVDMFPKYLRVGRRREWFIGGTCLISFVIGLSMVTRGGMYVFQLFDYYGASGMCLLWMCFFECITVAWCYGADKLVENIREMIGFRICCWFVLCWKYLSIIVTGGIFLFSLITYTPVKYNRYDYPSWAIVLGWLLALSSMVIVPIYCVYRYLSIDASSHAERWKVLMEPSPSSYLKQSTIYSKKSNIH</sequence>
<dbReference type="AlphaFoldDB" id="A0A443S1D5"/>
<evidence type="ECO:0000256" key="4">
    <source>
        <dbReference type="ARBA" id="ARBA00022692"/>
    </source>
</evidence>
<feature type="transmembrane region" description="Helical" evidence="9">
    <location>
        <begin position="162"/>
        <end position="186"/>
    </location>
</feature>
<comment type="caution">
    <text evidence="10">The sequence shown here is derived from an EMBL/GenBank/DDBJ whole genome shotgun (WGS) entry which is preliminary data.</text>
</comment>
<feature type="binding site" evidence="8">
    <location>
        <position position="104"/>
    </location>
    <ligand>
        <name>Na(+)</name>
        <dbReference type="ChEBI" id="CHEBI:29101"/>
        <label>1</label>
    </ligand>
</feature>
<feature type="binding site" evidence="8">
    <location>
        <position position="100"/>
    </location>
    <ligand>
        <name>Na(+)</name>
        <dbReference type="ChEBI" id="CHEBI:29101"/>
        <label>1</label>
    </ligand>
</feature>
<evidence type="ECO:0000256" key="5">
    <source>
        <dbReference type="ARBA" id="ARBA00022847"/>
    </source>
</evidence>
<feature type="transmembrane region" description="Helical" evidence="9">
    <location>
        <begin position="88"/>
        <end position="120"/>
    </location>
</feature>
<feature type="transmembrane region" description="Helical" evidence="9">
    <location>
        <begin position="239"/>
        <end position="264"/>
    </location>
</feature>
<reference evidence="10 11" key="1">
    <citation type="journal article" date="2018" name="Gigascience">
        <title>Genomes of trombidid mites reveal novel predicted allergens and laterally-transferred genes associated with secondary metabolism.</title>
        <authorList>
            <person name="Dong X."/>
            <person name="Chaisiri K."/>
            <person name="Xia D."/>
            <person name="Armstrong S.D."/>
            <person name="Fang Y."/>
            <person name="Donnelly M.J."/>
            <person name="Kadowaki T."/>
            <person name="McGarry J.W."/>
            <person name="Darby A.C."/>
            <person name="Makepeace B.L."/>
        </authorList>
    </citation>
    <scope>NUCLEOTIDE SEQUENCE [LARGE SCALE GENOMIC DNA]</scope>
    <source>
        <strain evidence="10">UoL-UT</strain>
    </source>
</reference>
<evidence type="ECO:0000256" key="8">
    <source>
        <dbReference type="PIRSR" id="PIRSR600175-1"/>
    </source>
</evidence>
<dbReference type="InterPro" id="IPR037272">
    <property type="entry name" value="SNS_sf"/>
</dbReference>
<gene>
    <name evidence="10" type="ORF">B4U80_00264</name>
</gene>
<dbReference type="PROSITE" id="PS50267">
    <property type="entry name" value="NA_NEUROTRAN_SYMP_3"/>
    <property type="match status" value="1"/>
</dbReference>
<evidence type="ECO:0000256" key="1">
    <source>
        <dbReference type="ARBA" id="ARBA00004141"/>
    </source>
</evidence>
<evidence type="ECO:0000313" key="10">
    <source>
        <dbReference type="EMBL" id="RWS21281.1"/>
    </source>
</evidence>
<feature type="transmembrane region" description="Helical" evidence="9">
    <location>
        <begin position="27"/>
        <end position="53"/>
    </location>
</feature>
<keyword evidence="7 9" id="KW-0472">Membrane</keyword>
<dbReference type="GO" id="GO:0046872">
    <property type="term" value="F:metal ion binding"/>
    <property type="evidence" value="ECO:0007669"/>
    <property type="project" value="UniProtKB-KW"/>
</dbReference>
<evidence type="ECO:0000256" key="3">
    <source>
        <dbReference type="ARBA" id="ARBA00022448"/>
    </source>
</evidence>
<keyword evidence="8" id="KW-0915">Sodium</keyword>
<dbReference type="PANTHER" id="PTHR11616:SF325">
    <property type="entry name" value="TRANSPORTER"/>
    <property type="match status" value="1"/>
</dbReference>
<dbReference type="EMBL" id="NCKV01012940">
    <property type="protein sequence ID" value="RWS21281.1"/>
    <property type="molecule type" value="Genomic_DNA"/>
</dbReference>
<comment type="subcellular location">
    <subcellularLocation>
        <location evidence="1">Membrane</location>
        <topology evidence="1">Multi-pass membrane protein</topology>
    </subcellularLocation>
</comment>
<dbReference type="Proteomes" id="UP000288716">
    <property type="component" value="Unassembled WGS sequence"/>
</dbReference>
<accession>A0A443S1D5</accession>
<feature type="transmembrane region" description="Helical" evidence="9">
    <location>
        <begin position="198"/>
        <end position="227"/>
    </location>
</feature>
<keyword evidence="4 9" id="KW-0812">Transmembrane</keyword>
<feature type="transmembrane region" description="Helical" evidence="9">
    <location>
        <begin position="132"/>
        <end position="150"/>
    </location>
</feature>
<dbReference type="VEuPathDB" id="VectorBase:LDEU010759"/>
<dbReference type="Pfam" id="PF00209">
    <property type="entry name" value="SNF"/>
    <property type="match status" value="1"/>
</dbReference>
<evidence type="ECO:0000256" key="7">
    <source>
        <dbReference type="ARBA" id="ARBA00023136"/>
    </source>
</evidence>
<evidence type="ECO:0000256" key="2">
    <source>
        <dbReference type="ARBA" id="ARBA00006459"/>
    </source>
</evidence>
<dbReference type="GO" id="GO:0005332">
    <property type="term" value="F:gamma-aminobutyric acid:sodium:chloride symporter activity"/>
    <property type="evidence" value="ECO:0007669"/>
    <property type="project" value="TreeGrafter"/>
</dbReference>
<keyword evidence="11" id="KW-1185">Reference proteome</keyword>
<dbReference type="STRING" id="299467.A0A443S1D5"/>
<dbReference type="InterPro" id="IPR000175">
    <property type="entry name" value="Na/ntran_symport"/>
</dbReference>
<dbReference type="PRINTS" id="PR00176">
    <property type="entry name" value="NANEUSMPORT"/>
</dbReference>
<dbReference type="GO" id="GO:0005886">
    <property type="term" value="C:plasma membrane"/>
    <property type="evidence" value="ECO:0007669"/>
    <property type="project" value="TreeGrafter"/>
</dbReference>
<comment type="similarity">
    <text evidence="2">Belongs to the sodium:neurotransmitter symporter (SNF) (TC 2.A.22) family.</text>
</comment>
<feature type="binding site" evidence="8">
    <location>
        <position position="34"/>
    </location>
    <ligand>
        <name>Na(+)</name>
        <dbReference type="ChEBI" id="CHEBI:29101"/>
        <label>1</label>
    </ligand>
</feature>
<name>A0A443S1D5_9ACAR</name>
<evidence type="ECO:0000256" key="6">
    <source>
        <dbReference type="ARBA" id="ARBA00022989"/>
    </source>
</evidence>
<evidence type="ECO:0000256" key="9">
    <source>
        <dbReference type="SAM" id="Phobius"/>
    </source>
</evidence>
<dbReference type="OrthoDB" id="6581954at2759"/>
<keyword evidence="6 9" id="KW-1133">Transmembrane helix</keyword>
<proteinExistence type="inferred from homology"/>
<dbReference type="PANTHER" id="PTHR11616">
    <property type="entry name" value="SODIUM/CHLORIDE DEPENDENT TRANSPORTER"/>
    <property type="match status" value="1"/>
</dbReference>
<keyword evidence="5" id="KW-0769">Symport</keyword>
<keyword evidence="8" id="KW-0479">Metal-binding</keyword>
<evidence type="ECO:0000313" key="11">
    <source>
        <dbReference type="Proteomes" id="UP000288716"/>
    </source>
</evidence>
<organism evidence="10 11">
    <name type="scientific">Leptotrombidium deliense</name>
    <dbReference type="NCBI Taxonomy" id="299467"/>
    <lineage>
        <taxon>Eukaryota</taxon>
        <taxon>Metazoa</taxon>
        <taxon>Ecdysozoa</taxon>
        <taxon>Arthropoda</taxon>
        <taxon>Chelicerata</taxon>
        <taxon>Arachnida</taxon>
        <taxon>Acari</taxon>
        <taxon>Acariformes</taxon>
        <taxon>Trombidiformes</taxon>
        <taxon>Prostigmata</taxon>
        <taxon>Anystina</taxon>
        <taxon>Parasitengona</taxon>
        <taxon>Trombiculoidea</taxon>
        <taxon>Trombiculidae</taxon>
        <taxon>Leptotrombidium</taxon>
    </lineage>
</organism>
<keyword evidence="3" id="KW-0813">Transport</keyword>
<protein>
    <submittedName>
        <fullName evidence="10">Sodium-and chloride-dependent taurine transporter-like protein</fullName>
    </submittedName>
</protein>
<dbReference type="SUPFAM" id="SSF161070">
    <property type="entry name" value="SNF-like"/>
    <property type="match status" value="1"/>
</dbReference>